<evidence type="ECO:0000256" key="3">
    <source>
        <dbReference type="ARBA" id="ARBA00023015"/>
    </source>
</evidence>
<reference evidence="10 11" key="1">
    <citation type="journal article" date="2011" name="J. Bacteriol.">
        <title>Draft genome sequence of the anoxygenic filamentous phototrophic bacterium Oscillochloris trichoides subsp. DG-6.</title>
        <authorList>
            <person name="Kuznetsov B.B."/>
            <person name="Ivanovsky R.N."/>
            <person name="Keppen O.I."/>
            <person name="Sukhacheva M.V."/>
            <person name="Bumazhkin B.K."/>
            <person name="Patutina E.O."/>
            <person name="Beletsky A.V."/>
            <person name="Mardanov A.V."/>
            <person name="Baslerov R.V."/>
            <person name="Panteleeva A.N."/>
            <person name="Kolganova T.V."/>
            <person name="Ravin N.V."/>
            <person name="Skryabin K.G."/>
        </authorList>
    </citation>
    <scope>NUCLEOTIDE SEQUENCE [LARGE SCALE GENOMIC DNA]</scope>
    <source>
        <strain evidence="10 11">DG-6</strain>
    </source>
</reference>
<dbReference type="GO" id="GO:0000156">
    <property type="term" value="F:phosphorelay response regulator activity"/>
    <property type="evidence" value="ECO:0007669"/>
    <property type="project" value="TreeGrafter"/>
</dbReference>
<keyword evidence="5" id="KW-0804">Transcription</keyword>
<dbReference type="GO" id="GO:0000976">
    <property type="term" value="F:transcription cis-regulatory region binding"/>
    <property type="evidence" value="ECO:0007669"/>
    <property type="project" value="TreeGrafter"/>
</dbReference>
<dbReference type="SUPFAM" id="SSF52172">
    <property type="entry name" value="CheY-like"/>
    <property type="match status" value="1"/>
</dbReference>
<evidence type="ECO:0000313" key="11">
    <source>
        <dbReference type="Proteomes" id="UP000054010"/>
    </source>
</evidence>
<protein>
    <submittedName>
        <fullName evidence="10">Two component transcriptional regulator</fullName>
    </submittedName>
</protein>
<dbReference type="Gene3D" id="1.10.10.10">
    <property type="entry name" value="Winged helix-like DNA-binding domain superfamily/Winged helix DNA-binding domain"/>
    <property type="match status" value="1"/>
</dbReference>
<dbReference type="PANTHER" id="PTHR48111">
    <property type="entry name" value="REGULATOR OF RPOS"/>
    <property type="match status" value="1"/>
</dbReference>
<evidence type="ECO:0000256" key="7">
    <source>
        <dbReference type="PROSITE-ProRule" id="PRU01091"/>
    </source>
</evidence>
<dbReference type="HOGENOM" id="CLU_000445_30_1_0"/>
<feature type="DNA-binding region" description="OmpR/PhoB-type" evidence="7">
    <location>
        <begin position="126"/>
        <end position="227"/>
    </location>
</feature>
<feature type="domain" description="OmpR/PhoB-type" evidence="9">
    <location>
        <begin position="126"/>
        <end position="227"/>
    </location>
</feature>
<dbReference type="InterPro" id="IPR016032">
    <property type="entry name" value="Sig_transdc_resp-reg_C-effctor"/>
</dbReference>
<dbReference type="InterPro" id="IPR001867">
    <property type="entry name" value="OmpR/PhoB-type_DNA-bd"/>
</dbReference>
<dbReference type="OrthoDB" id="153827at2"/>
<keyword evidence="4 7" id="KW-0238">DNA-binding</keyword>
<dbReference type="STRING" id="765420.OSCT_1994"/>
<dbReference type="FunFam" id="1.10.10.10:FF:000018">
    <property type="entry name" value="DNA-binding response regulator ResD"/>
    <property type="match status" value="1"/>
</dbReference>
<dbReference type="SUPFAM" id="SSF46894">
    <property type="entry name" value="C-terminal effector domain of the bipartite response regulators"/>
    <property type="match status" value="1"/>
</dbReference>
<feature type="modified residue" description="4-aspartylphosphate" evidence="6">
    <location>
        <position position="52"/>
    </location>
</feature>
<evidence type="ECO:0000256" key="4">
    <source>
        <dbReference type="ARBA" id="ARBA00023125"/>
    </source>
</evidence>
<dbReference type="CDD" id="cd00383">
    <property type="entry name" value="trans_reg_C"/>
    <property type="match status" value="1"/>
</dbReference>
<dbReference type="PROSITE" id="PS50110">
    <property type="entry name" value="RESPONSE_REGULATORY"/>
    <property type="match status" value="1"/>
</dbReference>
<dbReference type="SMART" id="SM00862">
    <property type="entry name" value="Trans_reg_C"/>
    <property type="match status" value="1"/>
</dbReference>
<comment type="caution">
    <text evidence="10">The sequence shown here is derived from an EMBL/GenBank/DDBJ whole genome shotgun (WGS) entry which is preliminary data.</text>
</comment>
<dbReference type="PANTHER" id="PTHR48111:SF1">
    <property type="entry name" value="TWO-COMPONENT RESPONSE REGULATOR ORR33"/>
    <property type="match status" value="1"/>
</dbReference>
<dbReference type="Gene3D" id="3.40.50.2300">
    <property type="match status" value="1"/>
</dbReference>
<dbReference type="GO" id="GO:0005829">
    <property type="term" value="C:cytosol"/>
    <property type="evidence" value="ECO:0007669"/>
    <property type="project" value="TreeGrafter"/>
</dbReference>
<evidence type="ECO:0000256" key="1">
    <source>
        <dbReference type="ARBA" id="ARBA00022553"/>
    </source>
</evidence>
<dbReference type="GO" id="GO:0032993">
    <property type="term" value="C:protein-DNA complex"/>
    <property type="evidence" value="ECO:0007669"/>
    <property type="project" value="TreeGrafter"/>
</dbReference>
<organism evidence="10 11">
    <name type="scientific">Oscillochloris trichoides DG-6</name>
    <dbReference type="NCBI Taxonomy" id="765420"/>
    <lineage>
        <taxon>Bacteria</taxon>
        <taxon>Bacillati</taxon>
        <taxon>Chloroflexota</taxon>
        <taxon>Chloroflexia</taxon>
        <taxon>Chloroflexales</taxon>
        <taxon>Chloroflexineae</taxon>
        <taxon>Oscillochloridaceae</taxon>
        <taxon>Oscillochloris</taxon>
    </lineage>
</organism>
<evidence type="ECO:0000313" key="10">
    <source>
        <dbReference type="EMBL" id="EFO80133.1"/>
    </source>
</evidence>
<name>E1IF93_9CHLR</name>
<dbReference type="FunFam" id="3.40.50.2300:FF:000001">
    <property type="entry name" value="DNA-binding response regulator PhoB"/>
    <property type="match status" value="1"/>
</dbReference>
<dbReference type="Gene3D" id="6.10.250.690">
    <property type="match status" value="1"/>
</dbReference>
<keyword evidence="11" id="KW-1185">Reference proteome</keyword>
<dbReference type="InterPro" id="IPR039420">
    <property type="entry name" value="WalR-like"/>
</dbReference>
<proteinExistence type="predicted"/>
<dbReference type="AlphaFoldDB" id="E1IF93"/>
<evidence type="ECO:0000259" key="8">
    <source>
        <dbReference type="PROSITE" id="PS50110"/>
    </source>
</evidence>
<dbReference type="SMART" id="SM00448">
    <property type="entry name" value="REC"/>
    <property type="match status" value="1"/>
</dbReference>
<dbReference type="PROSITE" id="PS51755">
    <property type="entry name" value="OMPR_PHOB"/>
    <property type="match status" value="1"/>
</dbReference>
<dbReference type="InterPro" id="IPR011006">
    <property type="entry name" value="CheY-like_superfamily"/>
</dbReference>
<dbReference type="EMBL" id="ADVR01000085">
    <property type="protein sequence ID" value="EFO80133.1"/>
    <property type="molecule type" value="Genomic_DNA"/>
</dbReference>
<dbReference type="GO" id="GO:0006355">
    <property type="term" value="P:regulation of DNA-templated transcription"/>
    <property type="evidence" value="ECO:0007669"/>
    <property type="project" value="InterPro"/>
</dbReference>
<keyword evidence="2" id="KW-0902">Two-component regulatory system</keyword>
<dbReference type="Pfam" id="PF00072">
    <property type="entry name" value="Response_reg"/>
    <property type="match status" value="1"/>
</dbReference>
<gene>
    <name evidence="10" type="ORF">OSCT_1994</name>
</gene>
<dbReference type="Pfam" id="PF00486">
    <property type="entry name" value="Trans_reg_C"/>
    <property type="match status" value="1"/>
</dbReference>
<sequence>MQRLLIVDDEPAIVTVIRERLEREGLHVQTVGSGEAALHLLNQQPIDLVLLDVGLPDIDGFEVLRRLRAHDLDTPVLLLTARGDEIDRVVGLELGADDYVVKPFSVRELVARARALLRRATLRTRPAEPSVPPSPLQIDQPRRRATFQNHMLDLRPREFDLLAFLARHPGQVFSRDTLLRQVWGQDGFLDERTVDVHVRRLRAKLAEVDPEADLIQTEWGIGYRFAEA</sequence>
<dbReference type="InterPro" id="IPR001789">
    <property type="entry name" value="Sig_transdc_resp-reg_receiver"/>
</dbReference>
<accession>E1IF93</accession>
<dbReference type="eggNOG" id="COG0745">
    <property type="taxonomic scope" value="Bacteria"/>
</dbReference>
<evidence type="ECO:0000256" key="5">
    <source>
        <dbReference type="ARBA" id="ARBA00023163"/>
    </source>
</evidence>
<evidence type="ECO:0000256" key="2">
    <source>
        <dbReference type="ARBA" id="ARBA00023012"/>
    </source>
</evidence>
<dbReference type="InterPro" id="IPR036388">
    <property type="entry name" value="WH-like_DNA-bd_sf"/>
</dbReference>
<keyword evidence="1 6" id="KW-0597">Phosphoprotein</keyword>
<evidence type="ECO:0000259" key="9">
    <source>
        <dbReference type="PROSITE" id="PS51755"/>
    </source>
</evidence>
<keyword evidence="3" id="KW-0805">Transcription regulation</keyword>
<dbReference type="CDD" id="cd17574">
    <property type="entry name" value="REC_OmpR"/>
    <property type="match status" value="1"/>
</dbReference>
<evidence type="ECO:0000256" key="6">
    <source>
        <dbReference type="PROSITE-ProRule" id="PRU00169"/>
    </source>
</evidence>
<feature type="domain" description="Response regulatory" evidence="8">
    <location>
        <begin position="3"/>
        <end position="117"/>
    </location>
</feature>
<dbReference type="Proteomes" id="UP000054010">
    <property type="component" value="Unassembled WGS sequence"/>
</dbReference>